<dbReference type="KEGG" id="vin:AKJ08_2901"/>
<dbReference type="EMBL" id="CP012332">
    <property type="protein sequence ID" value="AKU92514.1"/>
    <property type="molecule type" value="Genomic_DNA"/>
</dbReference>
<dbReference type="AlphaFoldDB" id="A0A0K1PHB5"/>
<dbReference type="Proteomes" id="UP000055590">
    <property type="component" value="Chromosome"/>
</dbReference>
<dbReference type="STRING" id="1391653.AKJ08_2901"/>
<accession>A0A0K1PHB5</accession>
<name>A0A0K1PHB5_9BACT</name>
<evidence type="ECO:0000313" key="2">
    <source>
        <dbReference type="EMBL" id="AKU92514.1"/>
    </source>
</evidence>
<feature type="region of interest" description="Disordered" evidence="1">
    <location>
        <begin position="1"/>
        <end position="54"/>
    </location>
</feature>
<protein>
    <submittedName>
        <fullName evidence="2">Uncharacterized protein</fullName>
    </submittedName>
</protein>
<organism evidence="2 3">
    <name type="scientific">Vulgatibacter incomptus</name>
    <dbReference type="NCBI Taxonomy" id="1391653"/>
    <lineage>
        <taxon>Bacteria</taxon>
        <taxon>Pseudomonadati</taxon>
        <taxon>Myxococcota</taxon>
        <taxon>Myxococcia</taxon>
        <taxon>Myxococcales</taxon>
        <taxon>Cystobacterineae</taxon>
        <taxon>Vulgatibacteraceae</taxon>
        <taxon>Vulgatibacter</taxon>
    </lineage>
</organism>
<evidence type="ECO:0000313" key="3">
    <source>
        <dbReference type="Proteomes" id="UP000055590"/>
    </source>
</evidence>
<sequence>MADQVELEVARSASAEEPPAPGRLSRRPHGGTVVIPPDRFQPPRLPFRRRPSYR</sequence>
<reference evidence="2 3" key="1">
    <citation type="submission" date="2015-08" db="EMBL/GenBank/DDBJ databases">
        <authorList>
            <person name="Babu N.S."/>
            <person name="Beckwith C.J."/>
            <person name="Beseler K.G."/>
            <person name="Brison A."/>
            <person name="Carone J.V."/>
            <person name="Caskin T.P."/>
            <person name="Diamond M."/>
            <person name="Durham M.E."/>
            <person name="Foxe J.M."/>
            <person name="Go M."/>
            <person name="Henderson B.A."/>
            <person name="Jones I.B."/>
            <person name="McGettigan J.A."/>
            <person name="Micheletti S.J."/>
            <person name="Nasrallah M.E."/>
            <person name="Ortiz D."/>
            <person name="Piller C.R."/>
            <person name="Privatt S.R."/>
            <person name="Schneider S.L."/>
            <person name="Sharp S."/>
            <person name="Smith T.C."/>
            <person name="Stanton J.D."/>
            <person name="Ullery H.E."/>
            <person name="Wilson R.J."/>
            <person name="Serrano M.G."/>
            <person name="Buck G."/>
            <person name="Lee V."/>
            <person name="Wang Y."/>
            <person name="Carvalho R."/>
            <person name="Voegtly L."/>
            <person name="Shi R."/>
            <person name="Duckworth R."/>
            <person name="Johnson A."/>
            <person name="Loviza R."/>
            <person name="Walstead R."/>
            <person name="Shah Z."/>
            <person name="Kiflezghi M."/>
            <person name="Wade K."/>
            <person name="Ball S.L."/>
            <person name="Bradley K.W."/>
            <person name="Asai D.J."/>
            <person name="Bowman C.A."/>
            <person name="Russell D.A."/>
            <person name="Pope W.H."/>
            <person name="Jacobs-Sera D."/>
            <person name="Hendrix R.W."/>
            <person name="Hatfull G.F."/>
        </authorList>
    </citation>
    <scope>NUCLEOTIDE SEQUENCE [LARGE SCALE GENOMIC DNA]</scope>
    <source>
        <strain evidence="2 3">DSM 27710</strain>
    </source>
</reference>
<keyword evidence="3" id="KW-1185">Reference proteome</keyword>
<gene>
    <name evidence="2" type="ORF">AKJ08_2901</name>
</gene>
<evidence type="ECO:0000256" key="1">
    <source>
        <dbReference type="SAM" id="MobiDB-lite"/>
    </source>
</evidence>
<proteinExistence type="predicted"/>